<organism evidence="1 2">
    <name type="scientific">Cyprinus carpio</name>
    <name type="common">Common carp</name>
    <dbReference type="NCBI Taxonomy" id="7962"/>
    <lineage>
        <taxon>Eukaryota</taxon>
        <taxon>Metazoa</taxon>
        <taxon>Chordata</taxon>
        <taxon>Craniata</taxon>
        <taxon>Vertebrata</taxon>
        <taxon>Euteleostomi</taxon>
        <taxon>Actinopterygii</taxon>
        <taxon>Neopterygii</taxon>
        <taxon>Teleostei</taxon>
        <taxon>Ostariophysi</taxon>
        <taxon>Cypriniformes</taxon>
        <taxon>Cyprinidae</taxon>
        <taxon>Cyprininae</taxon>
        <taxon>Cyprinus</taxon>
    </lineage>
</organism>
<proteinExistence type="predicted"/>
<reference evidence="1" key="1">
    <citation type="submission" date="2025-08" db="UniProtKB">
        <authorList>
            <consortium name="Ensembl"/>
        </authorList>
    </citation>
    <scope>IDENTIFICATION</scope>
</reference>
<name>A0A8C1VIC9_CYPCA</name>
<evidence type="ECO:0000313" key="1">
    <source>
        <dbReference type="Ensembl" id="ENSCCRP00015050534.1"/>
    </source>
</evidence>
<protein>
    <submittedName>
        <fullName evidence="1">Uncharacterized protein</fullName>
    </submittedName>
</protein>
<accession>A0A8C1VIC9</accession>
<sequence>MMAARVSLMSFEASVEIGTSGEIFEDISNPCRESELSSSYNKMRTTMWPKCLKEIEKKTKASRENTVDKNEEKEKLKRMIEEVFTQASNDMMEKKRALQSFFEISDGTVVCRKCFEMAVQSLQLMIFWKDCTRYQDISPDYLCEIADQCYKQGCLMALHNPPLTLDWDNRDNTCPFPPITRKSMHKNMTDD</sequence>
<dbReference type="AlphaFoldDB" id="A0A8C1VIC9"/>
<evidence type="ECO:0000313" key="2">
    <source>
        <dbReference type="Proteomes" id="UP000694700"/>
    </source>
</evidence>
<dbReference type="Proteomes" id="UP000694700">
    <property type="component" value="Unplaced"/>
</dbReference>
<dbReference type="Ensembl" id="ENSCCRT00015052230.1">
    <property type="protein sequence ID" value="ENSCCRP00015050534.1"/>
    <property type="gene ID" value="ENSCCRG00015020859.1"/>
</dbReference>